<proteinExistence type="predicted"/>
<evidence type="ECO:0000313" key="1">
    <source>
        <dbReference type="EMBL" id="GAA4894580.1"/>
    </source>
</evidence>
<comment type="caution">
    <text evidence="1">The sequence shown here is derived from an EMBL/GenBank/DDBJ whole genome shotgun (WGS) entry which is preliminary data.</text>
</comment>
<name>A0ABP9F787_9GAMM</name>
<sequence length="141" mass="16029">MLGVNMKNIGWVLGLLLVSQGAMAAHIQMPRGLEMKSISGETMSNRAGEAQLENEQVVLLRYRTQLMENDGDSFFSSPGWIVPISVTEGKNYELILNEPNHANEWYGFVRDPKCYLLAEDGERIDLELRTTEQWMARLLLK</sequence>
<dbReference type="Proteomes" id="UP001499988">
    <property type="component" value="Unassembled WGS sequence"/>
</dbReference>
<organism evidence="1 2">
    <name type="scientific">Ferrimonas pelagia</name>
    <dbReference type="NCBI Taxonomy" id="1177826"/>
    <lineage>
        <taxon>Bacteria</taxon>
        <taxon>Pseudomonadati</taxon>
        <taxon>Pseudomonadota</taxon>
        <taxon>Gammaproteobacteria</taxon>
        <taxon>Alteromonadales</taxon>
        <taxon>Ferrimonadaceae</taxon>
        <taxon>Ferrimonas</taxon>
    </lineage>
</organism>
<dbReference type="InterPro" id="IPR018635">
    <property type="entry name" value="UPF0319"/>
</dbReference>
<dbReference type="Pfam" id="PF09829">
    <property type="entry name" value="DUF2057"/>
    <property type="match status" value="1"/>
</dbReference>
<reference evidence="2" key="1">
    <citation type="journal article" date="2019" name="Int. J. Syst. Evol. Microbiol.">
        <title>The Global Catalogue of Microorganisms (GCM) 10K type strain sequencing project: providing services to taxonomists for standard genome sequencing and annotation.</title>
        <authorList>
            <consortium name="The Broad Institute Genomics Platform"/>
            <consortium name="The Broad Institute Genome Sequencing Center for Infectious Disease"/>
            <person name="Wu L."/>
            <person name="Ma J."/>
        </authorList>
    </citation>
    <scope>NUCLEOTIDE SEQUENCE [LARGE SCALE GENOMIC DNA]</scope>
    <source>
        <strain evidence="2">JCM 18401</strain>
    </source>
</reference>
<evidence type="ECO:0000313" key="2">
    <source>
        <dbReference type="Proteomes" id="UP001499988"/>
    </source>
</evidence>
<accession>A0ABP9F787</accession>
<keyword evidence="2" id="KW-1185">Reference proteome</keyword>
<dbReference type="EMBL" id="BAABJZ010000093">
    <property type="protein sequence ID" value="GAA4894580.1"/>
    <property type="molecule type" value="Genomic_DNA"/>
</dbReference>
<protein>
    <submittedName>
        <fullName evidence="1">Uncharacterized protein</fullName>
    </submittedName>
</protein>
<gene>
    <name evidence="1" type="ORF">GCM10023333_29700</name>
</gene>